<dbReference type="STRING" id="1220924.W2S794"/>
<sequence>MSTVKALIAASVTLAIPLAAAQEPSSTSGYPSASIDSGPVIGTQTIVAGSDITVNQYLGIPFAQPPIGELRFSPAQQVESWTDPYEATQQPPACMQVHGRDESNTTELAHLLFNNPPPPSESEDCLYLSVYAPADAEGLPVLFWIYGGSSLSGAVSMPLYDGTYLAANQDIIVVAANYRVNVFGQPTSPALSVEESNPGQLDQHLALSWVQRNIEAFGGDPAKVTIVGESAGALSVSNLMLAFGDEPPFRAAIQMSRGADLPLLLNTGVDSWAALVGLLGCNATSEADELACMREVDAETTRDTVIDSGLSFSALPPDNVTVFDNPAAQFLSGNFSKIPLMTGYTADDGSYFALIANTTIDALASSTFPELAALYGEGGPAVQDTSNDFERVSALLTDLAFKCVAGFHSNWTTLFQDAPVWEYEFNGTVPTNSFTQWPQLGAWHAGEIQYVFGTYDRGNATEIDVALSEMMQKQFADFVKDPERGPGWAPWPAIAVLNAETVDSEAETTVVDDVNELNPQCVLFNDYFYLPQLLEQVGEEQVAGVTELLSGNSSSPGGAAEEAVDTSAARRLQDSTVRLTVVVAMLLGLAVVG</sequence>
<dbReference type="Gene3D" id="3.40.50.1820">
    <property type="entry name" value="alpha/beta hydrolase"/>
    <property type="match status" value="1"/>
</dbReference>
<dbReference type="PROSITE" id="PS00122">
    <property type="entry name" value="CARBOXYLESTERASE_B_1"/>
    <property type="match status" value="1"/>
</dbReference>
<dbReference type="PANTHER" id="PTHR43918:SF4">
    <property type="entry name" value="CARBOXYLIC ESTER HYDROLASE"/>
    <property type="match status" value="1"/>
</dbReference>
<evidence type="ECO:0000313" key="6">
    <source>
        <dbReference type="EMBL" id="ETN44581.1"/>
    </source>
</evidence>
<keyword evidence="2 4" id="KW-0378">Hydrolase</keyword>
<evidence type="ECO:0000313" key="7">
    <source>
        <dbReference type="Proteomes" id="UP000030752"/>
    </source>
</evidence>
<evidence type="ECO:0000256" key="2">
    <source>
        <dbReference type="ARBA" id="ARBA00022801"/>
    </source>
</evidence>
<dbReference type="GeneID" id="19977590"/>
<dbReference type="InterPro" id="IPR002018">
    <property type="entry name" value="CarbesteraseB"/>
</dbReference>
<dbReference type="RefSeq" id="XP_008713144.1">
    <property type="nucleotide sequence ID" value="XM_008714922.1"/>
</dbReference>
<name>W2S794_CYPE1</name>
<keyword evidence="3" id="KW-1015">Disulfide bond</keyword>
<dbReference type="EC" id="3.1.1.-" evidence="4"/>
<feature type="domain" description="Carboxylesterase type B" evidence="5">
    <location>
        <begin position="33"/>
        <end position="498"/>
    </location>
</feature>
<evidence type="ECO:0000256" key="1">
    <source>
        <dbReference type="ARBA" id="ARBA00005964"/>
    </source>
</evidence>
<keyword evidence="7" id="KW-1185">Reference proteome</keyword>
<dbReference type="Pfam" id="PF00135">
    <property type="entry name" value="COesterase"/>
    <property type="match status" value="1"/>
</dbReference>
<dbReference type="VEuPathDB" id="FungiDB:HMPREF1541_10251"/>
<accession>W2S794</accession>
<evidence type="ECO:0000256" key="3">
    <source>
        <dbReference type="ARBA" id="ARBA00023157"/>
    </source>
</evidence>
<dbReference type="HOGENOM" id="CLU_006586_15_0_1"/>
<organism evidence="6 7">
    <name type="scientific">Cyphellophora europaea (strain CBS 101466)</name>
    <name type="common">Phialophora europaea</name>
    <dbReference type="NCBI Taxonomy" id="1220924"/>
    <lineage>
        <taxon>Eukaryota</taxon>
        <taxon>Fungi</taxon>
        <taxon>Dikarya</taxon>
        <taxon>Ascomycota</taxon>
        <taxon>Pezizomycotina</taxon>
        <taxon>Eurotiomycetes</taxon>
        <taxon>Chaetothyriomycetidae</taxon>
        <taxon>Chaetothyriales</taxon>
        <taxon>Cyphellophoraceae</taxon>
        <taxon>Cyphellophora</taxon>
    </lineage>
</organism>
<proteinExistence type="inferred from homology"/>
<dbReference type="InterPro" id="IPR019819">
    <property type="entry name" value="Carboxylesterase_B_CS"/>
</dbReference>
<reference evidence="6 7" key="1">
    <citation type="submission" date="2013-03" db="EMBL/GenBank/DDBJ databases">
        <title>The Genome Sequence of Phialophora europaea CBS 101466.</title>
        <authorList>
            <consortium name="The Broad Institute Genomics Platform"/>
            <person name="Cuomo C."/>
            <person name="de Hoog S."/>
            <person name="Gorbushina A."/>
            <person name="Walker B."/>
            <person name="Young S.K."/>
            <person name="Zeng Q."/>
            <person name="Gargeya S."/>
            <person name="Fitzgerald M."/>
            <person name="Haas B."/>
            <person name="Abouelleil A."/>
            <person name="Allen A.W."/>
            <person name="Alvarado L."/>
            <person name="Arachchi H.M."/>
            <person name="Berlin A.M."/>
            <person name="Chapman S.B."/>
            <person name="Gainer-Dewar J."/>
            <person name="Goldberg J."/>
            <person name="Griggs A."/>
            <person name="Gujja S."/>
            <person name="Hansen M."/>
            <person name="Howarth C."/>
            <person name="Imamovic A."/>
            <person name="Ireland A."/>
            <person name="Larimer J."/>
            <person name="McCowan C."/>
            <person name="Murphy C."/>
            <person name="Pearson M."/>
            <person name="Poon T.W."/>
            <person name="Priest M."/>
            <person name="Roberts A."/>
            <person name="Saif S."/>
            <person name="Shea T."/>
            <person name="Sisk P."/>
            <person name="Sykes S."/>
            <person name="Wortman J."/>
            <person name="Nusbaum C."/>
            <person name="Birren B."/>
        </authorList>
    </citation>
    <scope>NUCLEOTIDE SEQUENCE [LARGE SCALE GENOMIC DNA]</scope>
    <source>
        <strain evidence="6 7">CBS 101466</strain>
    </source>
</reference>
<dbReference type="PANTHER" id="PTHR43918">
    <property type="entry name" value="ACETYLCHOLINESTERASE"/>
    <property type="match status" value="1"/>
</dbReference>
<dbReference type="InParanoid" id="W2S794"/>
<feature type="signal peptide" evidence="4">
    <location>
        <begin position="1"/>
        <end position="21"/>
    </location>
</feature>
<comment type="similarity">
    <text evidence="1 4">Belongs to the type-B carboxylesterase/lipase family.</text>
</comment>
<keyword evidence="4" id="KW-0732">Signal</keyword>
<dbReference type="AlphaFoldDB" id="W2S794"/>
<feature type="chain" id="PRO_5005149957" description="Carboxylic ester hydrolase" evidence="4">
    <location>
        <begin position="22"/>
        <end position="593"/>
    </location>
</feature>
<dbReference type="ESTHER" id="9euro-w2s794">
    <property type="family name" value="Fungal_carboxylesterase_lipase"/>
</dbReference>
<dbReference type="InterPro" id="IPR029058">
    <property type="entry name" value="AB_hydrolase_fold"/>
</dbReference>
<gene>
    <name evidence="6" type="ORF">HMPREF1541_10251</name>
</gene>
<dbReference type="PROSITE" id="PS00941">
    <property type="entry name" value="CARBOXYLESTERASE_B_2"/>
    <property type="match status" value="1"/>
</dbReference>
<dbReference type="EMBL" id="KB822714">
    <property type="protein sequence ID" value="ETN44581.1"/>
    <property type="molecule type" value="Genomic_DNA"/>
</dbReference>
<evidence type="ECO:0000256" key="4">
    <source>
        <dbReference type="RuleBase" id="RU361235"/>
    </source>
</evidence>
<dbReference type="GO" id="GO:0004104">
    <property type="term" value="F:cholinesterase activity"/>
    <property type="evidence" value="ECO:0007669"/>
    <property type="project" value="InterPro"/>
</dbReference>
<dbReference type="PRINTS" id="PR00878">
    <property type="entry name" value="CHOLNESTRASE"/>
</dbReference>
<evidence type="ECO:0000259" key="5">
    <source>
        <dbReference type="Pfam" id="PF00135"/>
    </source>
</evidence>
<dbReference type="OrthoDB" id="408631at2759"/>
<dbReference type="eggNOG" id="KOG4389">
    <property type="taxonomic scope" value="Eukaryota"/>
</dbReference>
<dbReference type="SUPFAM" id="SSF53474">
    <property type="entry name" value="alpha/beta-Hydrolases"/>
    <property type="match status" value="1"/>
</dbReference>
<dbReference type="InterPro" id="IPR050654">
    <property type="entry name" value="AChE-related_enzymes"/>
</dbReference>
<dbReference type="InterPro" id="IPR019826">
    <property type="entry name" value="Carboxylesterase_B_AS"/>
</dbReference>
<dbReference type="Proteomes" id="UP000030752">
    <property type="component" value="Unassembled WGS sequence"/>
</dbReference>
<dbReference type="InterPro" id="IPR000997">
    <property type="entry name" value="Cholinesterase"/>
</dbReference>
<protein>
    <recommendedName>
        <fullName evidence="4">Carboxylic ester hydrolase</fullName>
        <ecNumber evidence="4">3.1.1.-</ecNumber>
    </recommendedName>
</protein>